<dbReference type="InterPro" id="IPR053137">
    <property type="entry name" value="NLR-like"/>
</dbReference>
<sequence>MTKDTEICLSPPPLGANFFLGWLCAEPCEFYEAEKMFDKRYSSTHLVQATNDENDYHLGQIGEHYVVMNCPISQASDESQAPKIAKDMKSTFPQIRFILLVGIGGAAPSKQNDIRLGDVVFGLKVHPYSHGAVNEDPSDDSTETKQPPEPLLAATTLLKTGDRSNIPLQAAKNFILPEDDSARRPTRDILYESEYSCEGPGCDCKDPQKENPSSHEQDRPLAKHRDHIMIHTGIVGSAGRFMRIGKKRASYSKTHNIICFETGTAQVMDTVPSLAIRGIFDYSDGHQNDDWQSYASLVAAICAKRLLGHLQLEKVERFPFEWDPDQLKRYVKGATVEVNRTIGQVNKSNADLKDAERTVNALLERHDVVYNLVNDKLPDMRKHAGMKKTKENIESTRKMYCLMRSIQELQSELRMSLEDLKRKIHQQGKEVQRCDPKNTHLDEWKRLENNLESGIAVDEKLSRQFHHALSSMGHCLPAEEGHGKSDSTHKMWRAITSRLHEFKSSVSNIPARMSAKFRSSRHPGRQGKSQTTTKEHQDSERPATTEVQSPPNFMPDDQTAGIARPGHSFVNQYSEQAASTPSFALSGYQYPQQTIGNQSETVLPMQWGAYQRGIRPDNQLANPFPRNMEYPSGPQGTDFIDPPNVPGRPLAKRSNPSLYPASSHDQRSDHGDVFSQSGNIASSNTSLQSPDDRKRSPAPVQDSAQPL</sequence>
<evidence type="ECO:0000256" key="1">
    <source>
        <dbReference type="SAM" id="MobiDB-lite"/>
    </source>
</evidence>
<dbReference type="PANTHER" id="PTHR46082:SF6">
    <property type="entry name" value="AAA+ ATPASE DOMAIN-CONTAINING PROTEIN-RELATED"/>
    <property type="match status" value="1"/>
</dbReference>
<dbReference type="GO" id="GO:0003824">
    <property type="term" value="F:catalytic activity"/>
    <property type="evidence" value="ECO:0007669"/>
    <property type="project" value="InterPro"/>
</dbReference>
<accession>A0A1V6TFR8</accession>
<evidence type="ECO:0000313" key="2">
    <source>
        <dbReference type="EMBL" id="OQE25197.1"/>
    </source>
</evidence>
<feature type="region of interest" description="Disordered" evidence="1">
    <location>
        <begin position="514"/>
        <end position="564"/>
    </location>
</feature>
<feature type="compositionally biased region" description="Polar residues" evidence="1">
    <location>
        <begin position="674"/>
        <end position="689"/>
    </location>
</feature>
<evidence type="ECO:0000313" key="3">
    <source>
        <dbReference type="Proteomes" id="UP000191285"/>
    </source>
</evidence>
<dbReference type="EMBL" id="MLKD01000006">
    <property type="protein sequence ID" value="OQE25197.1"/>
    <property type="molecule type" value="Genomic_DNA"/>
</dbReference>
<dbReference type="STRING" id="303698.A0A1V6TFR8"/>
<dbReference type="AlphaFoldDB" id="A0A1V6TFR8"/>
<feature type="compositionally biased region" description="Basic and acidic residues" evidence="1">
    <location>
        <begin position="203"/>
        <end position="223"/>
    </location>
</feature>
<evidence type="ECO:0008006" key="4">
    <source>
        <dbReference type="Google" id="ProtNLM"/>
    </source>
</evidence>
<dbReference type="Gene3D" id="3.40.50.1580">
    <property type="entry name" value="Nucleoside phosphorylase domain"/>
    <property type="match status" value="1"/>
</dbReference>
<comment type="caution">
    <text evidence="2">The sequence shown here is derived from an EMBL/GenBank/DDBJ whole genome shotgun (WGS) entry which is preliminary data.</text>
</comment>
<gene>
    <name evidence="2" type="ORF">PENSTE_c006G09838</name>
</gene>
<feature type="region of interest" description="Disordered" evidence="1">
    <location>
        <begin position="196"/>
        <end position="223"/>
    </location>
</feature>
<feature type="region of interest" description="Disordered" evidence="1">
    <location>
        <begin position="616"/>
        <end position="707"/>
    </location>
</feature>
<dbReference type="OrthoDB" id="1577640at2759"/>
<dbReference type="Proteomes" id="UP000191285">
    <property type="component" value="Unassembled WGS sequence"/>
</dbReference>
<dbReference type="GO" id="GO:0009116">
    <property type="term" value="P:nucleoside metabolic process"/>
    <property type="evidence" value="ECO:0007669"/>
    <property type="project" value="InterPro"/>
</dbReference>
<reference evidence="3" key="1">
    <citation type="journal article" date="2017" name="Nat. Microbiol.">
        <title>Global analysis of biosynthetic gene clusters reveals vast potential of secondary metabolite production in Penicillium species.</title>
        <authorList>
            <person name="Nielsen J.C."/>
            <person name="Grijseels S."/>
            <person name="Prigent S."/>
            <person name="Ji B."/>
            <person name="Dainat J."/>
            <person name="Nielsen K.F."/>
            <person name="Frisvad J.C."/>
            <person name="Workman M."/>
            <person name="Nielsen J."/>
        </authorList>
    </citation>
    <scope>NUCLEOTIDE SEQUENCE [LARGE SCALE GENOMIC DNA]</scope>
    <source>
        <strain evidence="3">IBT 24891</strain>
    </source>
</reference>
<dbReference type="InterPro" id="IPR035994">
    <property type="entry name" value="Nucleoside_phosphorylase_sf"/>
</dbReference>
<organism evidence="2 3">
    <name type="scientific">Penicillium steckii</name>
    <dbReference type="NCBI Taxonomy" id="303698"/>
    <lineage>
        <taxon>Eukaryota</taxon>
        <taxon>Fungi</taxon>
        <taxon>Dikarya</taxon>
        <taxon>Ascomycota</taxon>
        <taxon>Pezizomycotina</taxon>
        <taxon>Eurotiomycetes</taxon>
        <taxon>Eurotiomycetidae</taxon>
        <taxon>Eurotiales</taxon>
        <taxon>Aspergillaceae</taxon>
        <taxon>Penicillium</taxon>
    </lineage>
</organism>
<dbReference type="PANTHER" id="PTHR46082">
    <property type="entry name" value="ATP/GTP-BINDING PROTEIN-RELATED"/>
    <property type="match status" value="1"/>
</dbReference>
<name>A0A1V6TFR8_9EURO</name>
<protein>
    <recommendedName>
        <fullName evidence="4">Nucleoside phosphorylase domain-containing protein</fullName>
    </recommendedName>
</protein>
<keyword evidence="3" id="KW-1185">Reference proteome</keyword>
<proteinExistence type="predicted"/>
<feature type="compositionally biased region" description="Basic and acidic residues" evidence="1">
    <location>
        <begin position="533"/>
        <end position="543"/>
    </location>
</feature>
<dbReference type="SUPFAM" id="SSF53167">
    <property type="entry name" value="Purine and uridine phosphorylases"/>
    <property type="match status" value="1"/>
</dbReference>